<accession>A0A540M2E1</accession>
<name>A0A540M2E1_MALBA</name>
<dbReference type="Pfam" id="PF14223">
    <property type="entry name" value="Retrotran_gag_2"/>
    <property type="match status" value="1"/>
</dbReference>
<protein>
    <submittedName>
        <fullName evidence="1">Uncharacterized protein</fullName>
    </submittedName>
</protein>
<dbReference type="Proteomes" id="UP000315295">
    <property type="component" value="Unassembled WGS sequence"/>
</dbReference>
<evidence type="ECO:0000313" key="2">
    <source>
        <dbReference type="Proteomes" id="UP000315295"/>
    </source>
</evidence>
<proteinExistence type="predicted"/>
<keyword evidence="2" id="KW-1185">Reference proteome</keyword>
<gene>
    <name evidence="1" type="ORF">C1H46_021397</name>
</gene>
<sequence length="312" mass="34038">MASNSSSSSNVSNFLTIELDPTNYPLWQAQMLTLLRSRNLVSFADGTSKCPPAFLKDDEGNLTDTVNPEFEAWIQQDAMVMSWIESSVHTTVLGALIGKTSSHSAWTCLRECYDLQPTGRLLQLRGELMNTHRGDSSIAEFLNRVSCLADALSLSGAPVSDSDIAAIVLNNVGPACESTVASSQDRDGAISHSASEALLLTAERKQRMYTVFFADARRTAPAAARGGRPGTLRGRGKGFRGIRGGMSASSGMAHIPPHKRHSKEYERPLLTSELLAQRFKKNLYVNPYNKSNVSSGYAGKTDQTVQFIRYIQ</sequence>
<dbReference type="EMBL" id="VIEB01000380">
    <property type="protein sequence ID" value="TQD92917.1"/>
    <property type="molecule type" value="Genomic_DNA"/>
</dbReference>
<comment type="caution">
    <text evidence="1">The sequence shown here is derived from an EMBL/GenBank/DDBJ whole genome shotgun (WGS) entry which is preliminary data.</text>
</comment>
<evidence type="ECO:0000313" key="1">
    <source>
        <dbReference type="EMBL" id="TQD92917.1"/>
    </source>
</evidence>
<reference evidence="1 2" key="1">
    <citation type="journal article" date="2019" name="G3 (Bethesda)">
        <title>Sequencing of a Wild Apple (Malus baccata) Genome Unravels the Differences Between Cultivated and Wild Apple Species Regarding Disease Resistance and Cold Tolerance.</title>
        <authorList>
            <person name="Chen X."/>
        </authorList>
    </citation>
    <scope>NUCLEOTIDE SEQUENCE [LARGE SCALE GENOMIC DNA]</scope>
    <source>
        <strain evidence="2">cv. Shandingzi</strain>
        <tissue evidence="1">Leaves</tissue>
    </source>
</reference>
<organism evidence="1 2">
    <name type="scientific">Malus baccata</name>
    <name type="common">Siberian crab apple</name>
    <name type="synonym">Pyrus baccata</name>
    <dbReference type="NCBI Taxonomy" id="106549"/>
    <lineage>
        <taxon>Eukaryota</taxon>
        <taxon>Viridiplantae</taxon>
        <taxon>Streptophyta</taxon>
        <taxon>Embryophyta</taxon>
        <taxon>Tracheophyta</taxon>
        <taxon>Spermatophyta</taxon>
        <taxon>Magnoliopsida</taxon>
        <taxon>eudicotyledons</taxon>
        <taxon>Gunneridae</taxon>
        <taxon>Pentapetalae</taxon>
        <taxon>rosids</taxon>
        <taxon>fabids</taxon>
        <taxon>Rosales</taxon>
        <taxon>Rosaceae</taxon>
        <taxon>Amygdaloideae</taxon>
        <taxon>Maleae</taxon>
        <taxon>Malus</taxon>
    </lineage>
</organism>
<dbReference type="PANTHER" id="PTHR47481">
    <property type="match status" value="1"/>
</dbReference>
<dbReference type="AlphaFoldDB" id="A0A540M2E1"/>
<dbReference type="PANTHER" id="PTHR47481:SF30">
    <property type="entry name" value="CCHC-TYPE DOMAIN-CONTAINING PROTEIN"/>
    <property type="match status" value="1"/>
</dbReference>
<dbReference type="STRING" id="106549.A0A540M2E1"/>